<evidence type="ECO:0000313" key="2">
    <source>
        <dbReference type="Proteomes" id="UP000187941"/>
    </source>
</evidence>
<sequence length="619" mass="71899">MMSKSTKNYRDFIRQFGQVKFPFKSLIESDRQFRNDLYTEFIQTEQKPDSYLYTAQYLTDKEINNGFAEANKKTAVSSSQKVVAAQFIPTIDIEKRLYDIEAEFHQKLKEGLLSNSFYSHDLSQTHNVKTLIEIGENFDLLQKLVLSDFHTEQYDNRPDAKSIAGDICTLLARLKSRNLTNNIRNTILEDRENRHLAIESILGNQSPIVIENYKTKYAILKTHFNKHLSKCSPPPSPAIPASTTPYLVTQSVNYKMQPQEPTYDTERLRTDLAYRYAMVDTFTEYMNSLDEDADRTVYYIDMCHAMGYPLYNPLILCGFIIPERQFVEGSNGDTFFDEEGNEVPYKHWHLPVYKTTEEKANRNKLYFFHCFLKQKFIIPLNRPFLKHRPDFDELKADYLSKERTERSRAVHLSWVRDEIQVNQTLGIMDMKKNPIMPNVKEQIEKATILIERELEGIHAIKWGEFYRSRQMETFAMLWGLVEFKRFLEQEPTHTIPPLQPAPVSDKPDKPLRDTLEKCFEHSSKYATVMGLLVKKQWCQPGTFLWIDESVGAKGTLIALIKHLHAQGFYHNNTKPSNAQIVSIAKNTFGLDVSIDLVKKTKLQTGHTNNLAFIQPASTY</sequence>
<reference evidence="1 2" key="1">
    <citation type="submission" date="2016-01" db="EMBL/GenBank/DDBJ databases">
        <authorList>
            <person name="Oliw E.H."/>
        </authorList>
    </citation>
    <scope>NUCLEOTIDE SEQUENCE [LARGE SCALE GENOMIC DNA]</scope>
    <source>
        <strain evidence="1 2">DY10</strain>
    </source>
</reference>
<dbReference type="AlphaFoldDB" id="A0A1P9WRL0"/>
<keyword evidence="2" id="KW-1185">Reference proteome</keyword>
<dbReference type="OrthoDB" id="966040at2"/>
<organism evidence="1 2">
    <name type="scientific">Spirosoma montaniterrae</name>
    <dbReference type="NCBI Taxonomy" id="1178516"/>
    <lineage>
        <taxon>Bacteria</taxon>
        <taxon>Pseudomonadati</taxon>
        <taxon>Bacteroidota</taxon>
        <taxon>Cytophagia</taxon>
        <taxon>Cytophagales</taxon>
        <taxon>Cytophagaceae</taxon>
        <taxon>Spirosoma</taxon>
    </lineage>
</organism>
<name>A0A1P9WRL0_9BACT</name>
<dbReference type="EMBL" id="CP014263">
    <property type="protein sequence ID" value="AQG78015.1"/>
    <property type="molecule type" value="Genomic_DNA"/>
</dbReference>
<proteinExistence type="predicted"/>
<evidence type="ECO:0000313" key="1">
    <source>
        <dbReference type="EMBL" id="AQG78015.1"/>
    </source>
</evidence>
<dbReference type="KEGG" id="smon:AWR27_00795"/>
<accession>A0A1P9WRL0</accession>
<dbReference type="Proteomes" id="UP000187941">
    <property type="component" value="Chromosome"/>
</dbReference>
<dbReference type="STRING" id="1178516.AWR27_00795"/>
<gene>
    <name evidence="1" type="ORF">AWR27_00795</name>
</gene>
<protein>
    <submittedName>
        <fullName evidence="1">Uncharacterized protein</fullName>
    </submittedName>
</protein>
<dbReference type="RefSeq" id="WP_077129440.1">
    <property type="nucleotide sequence ID" value="NZ_CP014263.1"/>
</dbReference>